<dbReference type="Proteomes" id="UP001165960">
    <property type="component" value="Unassembled WGS sequence"/>
</dbReference>
<sequence length="1123" mass="126148">MEHIPSHFASRRPDDNSRCLPFPFNRTSSNFTAHTPLRSTAQANESPISSELMSLEPHSPRPSREKRSNPELPNPRRDTGRESTFRRWGSNTSSRHPTARRTRSKIVNNDRVGPWTIFSWMVTCCFPPFLLRCFGMENRMVQQAWREKIALVFIIIVLCSSLGFLTFVLQQVLCGETSTARVRYKQLTANQVAINGNVYDISNFVHPPASFDRSSYSEGFMLQQKPFPDAGSKDLSFLFQSLTRKNPGSCRGVLTVEPEGDDERYFPCVAIDYYSSARIQGSVTAPACHFGLKPSGAQFKRLGDMYFTWNDVSNTANQLVVYGGNVLDLSRLDLLMGDVSLVQEVLDLRDPSKPYLGRDASYFLSNEYPEVGRCLKELLRVGMIDTNTVGCITTQVIQYISLVVIIGVVLSKFVMAVVFGWVLSWRLGALNERTYKQRLQRIEEFEAWVEEDTASSSESDPSTYNQTIHRSEILGEIDPTLGFALHHTIQLVTCYSEGLSSIKTTLDSLASTNYPKNRQLLFVIADGIITGAENDTTTPDLCLSLMSDLAIPPERVRPHSYVAIAEGSRRHNMAKVFAGYYRAPRGNKARVPMVLVVKCGTPEEAITSKPGNRGKRDSQVLLMSFLQKAMFDERMTELEYEIFNAVWMVAGVTPDVYESVLMVDADTAVYPDALTRMVACFSRDPKVMGLCGETKIANKSQSWVTMIQVFEYYISHHLSKAFESIFGGVTCLPGCFCMYRIKAPKGSGDWVPVLCNPDILQQYSENVVTTLHQKNLLLLGEDRYLTTLMLRTFPKRKLIFVPQAVCKTIVPDTFGVLLSQRRRWINSTIHNLLELVITRDLCGTFCFSMQFIVFMELLGTVVLPAAISFTIYLLVITATTSSVPVIPLVLLGLILGLPAILIVMTTRKVSYLVWMLIYLASLPIWNFVLPVYAFWHFDDFSWGQTRMIAGGDSGHAHVDGEFKATSIIMKRWKEFEREKRRRTVTMLGNAGPDAGLPTAIVNDPGRFGNAVQSSFIQPHPNMPHLDDLGYMSPLALRRVSRAMAAEEEISFILTDTQTNPLRSQSVVISDTARTLPWRSQNSLNPSRLSLNPSGTSLNPSRLSLNPNHTRTSIFDPNYSQSQK</sequence>
<protein>
    <submittedName>
        <fullName evidence="1">Uncharacterized protein</fullName>
    </submittedName>
</protein>
<comment type="caution">
    <text evidence="1">The sequence shown here is derived from an EMBL/GenBank/DDBJ whole genome shotgun (WGS) entry which is preliminary data.</text>
</comment>
<evidence type="ECO:0000313" key="1">
    <source>
        <dbReference type="EMBL" id="KAJ9057501.1"/>
    </source>
</evidence>
<name>A0ACC2S5S2_9FUNG</name>
<dbReference type="EMBL" id="QTSX02005790">
    <property type="protein sequence ID" value="KAJ9057501.1"/>
    <property type="molecule type" value="Genomic_DNA"/>
</dbReference>
<keyword evidence="2" id="KW-1185">Reference proteome</keyword>
<evidence type="ECO:0000313" key="2">
    <source>
        <dbReference type="Proteomes" id="UP001165960"/>
    </source>
</evidence>
<organism evidence="1 2">
    <name type="scientific">Entomophthora muscae</name>
    <dbReference type="NCBI Taxonomy" id="34485"/>
    <lineage>
        <taxon>Eukaryota</taxon>
        <taxon>Fungi</taxon>
        <taxon>Fungi incertae sedis</taxon>
        <taxon>Zoopagomycota</taxon>
        <taxon>Entomophthoromycotina</taxon>
        <taxon>Entomophthoromycetes</taxon>
        <taxon>Entomophthorales</taxon>
        <taxon>Entomophthoraceae</taxon>
        <taxon>Entomophthora</taxon>
    </lineage>
</organism>
<gene>
    <name evidence="1" type="ORF">DSO57_1022169</name>
</gene>
<reference evidence="1" key="1">
    <citation type="submission" date="2022-04" db="EMBL/GenBank/DDBJ databases">
        <title>Genome of the entomopathogenic fungus Entomophthora muscae.</title>
        <authorList>
            <person name="Elya C."/>
            <person name="Lovett B.R."/>
            <person name="Lee E."/>
            <person name="Macias A.M."/>
            <person name="Hajek A.E."/>
            <person name="De Bivort B.L."/>
            <person name="Kasson M.T."/>
            <person name="De Fine Licht H.H."/>
            <person name="Stajich J.E."/>
        </authorList>
    </citation>
    <scope>NUCLEOTIDE SEQUENCE</scope>
    <source>
        <strain evidence="1">Berkeley</strain>
    </source>
</reference>
<accession>A0ACC2S5S2</accession>
<proteinExistence type="predicted"/>